<proteinExistence type="predicted"/>
<gene>
    <name evidence="2" type="ORF">ACFQO0_14975</name>
</gene>
<comment type="caution">
    <text evidence="2">The sequence shown here is derived from an EMBL/GenBank/DDBJ whole genome shotgun (WGS) entry which is preliminary data.</text>
</comment>
<protein>
    <recommendedName>
        <fullName evidence="4">Phasin family protein</fullName>
    </recommendedName>
</protein>
<evidence type="ECO:0000313" key="3">
    <source>
        <dbReference type="Proteomes" id="UP001596379"/>
    </source>
</evidence>
<accession>A0ABW2J9J0</accession>
<sequence>MFPFSTMNAPDNLKSILSTELGLYNAAAGKTFDVAFKIADLNLELLKQARANWSAQSEQIKQMDGNATPPLLDANQLKRNVEIATSYGQHLTKIMLDLQSDMLKVAQQQASKIASMSDDVASAPEANIANANFPGISMLQSMVEQASKGYANWNNSVLHSMDTASANFAHQAASKAADHQAKSRSAKQ</sequence>
<name>A0ABW2J9J0_9BURK</name>
<evidence type="ECO:0008006" key="4">
    <source>
        <dbReference type="Google" id="ProtNLM"/>
    </source>
</evidence>
<keyword evidence="3" id="KW-1185">Reference proteome</keyword>
<organism evidence="2 3">
    <name type="scientific">Herminiimonas aquatilis</name>
    <dbReference type="NCBI Taxonomy" id="345342"/>
    <lineage>
        <taxon>Bacteria</taxon>
        <taxon>Pseudomonadati</taxon>
        <taxon>Pseudomonadota</taxon>
        <taxon>Betaproteobacteria</taxon>
        <taxon>Burkholderiales</taxon>
        <taxon>Oxalobacteraceae</taxon>
        <taxon>Herminiimonas</taxon>
    </lineage>
</organism>
<dbReference type="Proteomes" id="UP001596379">
    <property type="component" value="Unassembled WGS sequence"/>
</dbReference>
<feature type="region of interest" description="Disordered" evidence="1">
    <location>
        <begin position="169"/>
        <end position="188"/>
    </location>
</feature>
<dbReference type="EMBL" id="JBHTCC010000004">
    <property type="protein sequence ID" value="MFC7299743.1"/>
    <property type="molecule type" value="Genomic_DNA"/>
</dbReference>
<dbReference type="RefSeq" id="WP_382236145.1">
    <property type="nucleotide sequence ID" value="NZ_JBHTCC010000004.1"/>
</dbReference>
<reference evidence="3" key="1">
    <citation type="journal article" date="2019" name="Int. J. Syst. Evol. Microbiol.">
        <title>The Global Catalogue of Microorganisms (GCM) 10K type strain sequencing project: providing services to taxonomists for standard genome sequencing and annotation.</title>
        <authorList>
            <consortium name="The Broad Institute Genomics Platform"/>
            <consortium name="The Broad Institute Genome Sequencing Center for Infectious Disease"/>
            <person name="Wu L."/>
            <person name="Ma J."/>
        </authorList>
    </citation>
    <scope>NUCLEOTIDE SEQUENCE [LARGE SCALE GENOMIC DNA]</scope>
    <source>
        <strain evidence="3">CCUG 36956</strain>
    </source>
</reference>
<evidence type="ECO:0000313" key="2">
    <source>
        <dbReference type="EMBL" id="MFC7299743.1"/>
    </source>
</evidence>
<evidence type="ECO:0000256" key="1">
    <source>
        <dbReference type="SAM" id="MobiDB-lite"/>
    </source>
</evidence>